<keyword evidence="6 8" id="KW-1133">Transmembrane helix</keyword>
<keyword evidence="3" id="KW-0813">Transport</keyword>
<dbReference type="GO" id="GO:0005886">
    <property type="term" value="C:plasma membrane"/>
    <property type="evidence" value="ECO:0007669"/>
    <property type="project" value="UniProtKB-SubCell"/>
</dbReference>
<dbReference type="Proteomes" id="UP001301140">
    <property type="component" value="Unassembled WGS sequence"/>
</dbReference>
<keyword evidence="10" id="KW-1185">Reference proteome</keyword>
<evidence type="ECO:0000256" key="4">
    <source>
        <dbReference type="ARBA" id="ARBA00022475"/>
    </source>
</evidence>
<comment type="subcellular location">
    <subcellularLocation>
        <location evidence="1 8">Cell membrane</location>
        <topology evidence="1 8">Multi-pass membrane protein</topology>
    </subcellularLocation>
</comment>
<evidence type="ECO:0000313" key="10">
    <source>
        <dbReference type="Proteomes" id="UP001301140"/>
    </source>
</evidence>
<comment type="similarity">
    <text evidence="2 8">Belongs to the 4-toluene sulfonate uptake permease (TSUP) (TC 2.A.102) family.</text>
</comment>
<proteinExistence type="inferred from homology"/>
<evidence type="ECO:0000256" key="3">
    <source>
        <dbReference type="ARBA" id="ARBA00022448"/>
    </source>
</evidence>
<dbReference type="InterPro" id="IPR002781">
    <property type="entry name" value="TM_pro_TauE-like"/>
</dbReference>
<evidence type="ECO:0000256" key="7">
    <source>
        <dbReference type="ARBA" id="ARBA00023136"/>
    </source>
</evidence>
<keyword evidence="7 8" id="KW-0472">Membrane</keyword>
<dbReference type="PANTHER" id="PTHR30269:SF32">
    <property type="entry name" value="MEMBRANE TRANSPORTER PROTEIN-RELATED"/>
    <property type="match status" value="1"/>
</dbReference>
<dbReference type="EMBL" id="JARGEQ010000127">
    <property type="protein sequence ID" value="MDF1587439.1"/>
    <property type="molecule type" value="Genomic_DNA"/>
</dbReference>
<dbReference type="PANTHER" id="PTHR30269">
    <property type="entry name" value="TRANSMEMBRANE PROTEIN YFCA"/>
    <property type="match status" value="1"/>
</dbReference>
<dbReference type="InterPro" id="IPR052017">
    <property type="entry name" value="TSUP"/>
</dbReference>
<feature type="transmembrane region" description="Helical" evidence="8">
    <location>
        <begin position="225"/>
        <end position="243"/>
    </location>
</feature>
<name>A0AAP4D6P8_9PROT</name>
<protein>
    <recommendedName>
        <fullName evidence="8">Probable membrane transporter protein</fullName>
    </recommendedName>
</protein>
<keyword evidence="4 8" id="KW-1003">Cell membrane</keyword>
<evidence type="ECO:0000256" key="1">
    <source>
        <dbReference type="ARBA" id="ARBA00004651"/>
    </source>
</evidence>
<evidence type="ECO:0000313" key="9">
    <source>
        <dbReference type="EMBL" id="MDF1587439.1"/>
    </source>
</evidence>
<dbReference type="RefSeq" id="WP_327789864.1">
    <property type="nucleotide sequence ID" value="NZ_JARGEQ010000127.1"/>
</dbReference>
<feature type="transmembrane region" description="Helical" evidence="8">
    <location>
        <begin position="67"/>
        <end position="87"/>
    </location>
</feature>
<feature type="transmembrane region" description="Helical" evidence="8">
    <location>
        <begin position="99"/>
        <end position="119"/>
    </location>
</feature>
<evidence type="ECO:0000256" key="5">
    <source>
        <dbReference type="ARBA" id="ARBA00022692"/>
    </source>
</evidence>
<sequence length="248" mass="25426">MHDTAALVLVGLTFLLAGTVKGVVGLGLPTVALALLTATLGLQPAMALLLVPSFVTNVWQALAGGRAGAILARIWPFLALATATVWIGAGSLTRVDVRLLSGLLGALLVLYAAVSLAGLRLHLTPRRERWAGPLLGAANGVLAGMTGSFVFPGVLYLQACGLGRDAFVQAMGLLFTASTVALALAMGGQRLLTAELAGLSAAAVLPALLGMSLGQHLRRRLSETLFRRVFLAAVAVMGVYILARAVAG</sequence>
<accession>A0AAP4D6P8</accession>
<organism evidence="9 10">
    <name type="scientific">Marinimicrococcus flavescens</name>
    <dbReference type="NCBI Taxonomy" id="3031815"/>
    <lineage>
        <taxon>Bacteria</taxon>
        <taxon>Pseudomonadati</taxon>
        <taxon>Pseudomonadota</taxon>
        <taxon>Alphaproteobacteria</taxon>
        <taxon>Geminicoccales</taxon>
        <taxon>Geminicoccaceae</taxon>
        <taxon>Marinimicrococcus</taxon>
    </lineage>
</organism>
<evidence type="ECO:0000256" key="2">
    <source>
        <dbReference type="ARBA" id="ARBA00009142"/>
    </source>
</evidence>
<feature type="transmembrane region" description="Helical" evidence="8">
    <location>
        <begin position="166"/>
        <end position="185"/>
    </location>
</feature>
<gene>
    <name evidence="9" type="ORF">PZ740_13710</name>
</gene>
<feature type="transmembrane region" description="Helical" evidence="8">
    <location>
        <begin position="192"/>
        <end position="213"/>
    </location>
</feature>
<dbReference type="Pfam" id="PF01925">
    <property type="entry name" value="TauE"/>
    <property type="match status" value="1"/>
</dbReference>
<comment type="caution">
    <text evidence="9">The sequence shown here is derived from an EMBL/GenBank/DDBJ whole genome shotgun (WGS) entry which is preliminary data.</text>
</comment>
<dbReference type="AlphaFoldDB" id="A0AAP4D6P8"/>
<feature type="transmembrane region" description="Helical" evidence="8">
    <location>
        <begin position="131"/>
        <end position="154"/>
    </location>
</feature>
<evidence type="ECO:0000256" key="6">
    <source>
        <dbReference type="ARBA" id="ARBA00022989"/>
    </source>
</evidence>
<evidence type="ECO:0000256" key="8">
    <source>
        <dbReference type="RuleBase" id="RU363041"/>
    </source>
</evidence>
<feature type="transmembrane region" description="Helical" evidence="8">
    <location>
        <begin position="32"/>
        <end position="55"/>
    </location>
</feature>
<reference evidence="9 10" key="1">
    <citation type="submission" date="2023-03" db="EMBL/GenBank/DDBJ databases">
        <title>YIM 152171 draft genome.</title>
        <authorList>
            <person name="Yang Z."/>
        </authorList>
    </citation>
    <scope>NUCLEOTIDE SEQUENCE [LARGE SCALE GENOMIC DNA]</scope>
    <source>
        <strain evidence="9 10">YIM 152171</strain>
    </source>
</reference>
<keyword evidence="5 8" id="KW-0812">Transmembrane</keyword>